<name>A0A1D3L5F5_9EURY</name>
<reference evidence="2 3" key="1">
    <citation type="submission" date="2016-08" db="EMBL/GenBank/DDBJ databases">
        <authorList>
            <person name="Seilhamer J.J."/>
        </authorList>
    </citation>
    <scope>NUCLEOTIDE SEQUENCE [LARGE SCALE GENOMIC DNA]</scope>
    <source>
        <strain evidence="2">Buetzberg</strain>
    </source>
</reference>
<dbReference type="GO" id="GO:0003677">
    <property type="term" value="F:DNA binding"/>
    <property type="evidence" value="ECO:0007669"/>
    <property type="project" value="UniProtKB-KW"/>
</dbReference>
<sequence length="66" mass="7269">MKNCSTKDENNESRPCAEQIDKLGQILPSLPSADEFQVMAQSFKALSDPTRLKILHLLAEGGALRL</sequence>
<organism evidence="2 3">
    <name type="scientific">Methanobacterium congolense</name>
    <dbReference type="NCBI Taxonomy" id="118062"/>
    <lineage>
        <taxon>Archaea</taxon>
        <taxon>Methanobacteriati</taxon>
        <taxon>Methanobacteriota</taxon>
        <taxon>Methanomada group</taxon>
        <taxon>Methanobacteria</taxon>
        <taxon>Methanobacteriales</taxon>
        <taxon>Methanobacteriaceae</taxon>
        <taxon>Methanobacterium</taxon>
    </lineage>
</organism>
<evidence type="ECO:0000259" key="1">
    <source>
        <dbReference type="PROSITE" id="PS50987"/>
    </source>
</evidence>
<protein>
    <submittedName>
        <fullName evidence="2">Winged helix-turn-helix DNA-binding domain</fullName>
    </submittedName>
</protein>
<dbReference type="InterPro" id="IPR001845">
    <property type="entry name" value="HTH_ArsR_DNA-bd_dom"/>
</dbReference>
<dbReference type="KEGG" id="mcub:MCBB_2273"/>
<dbReference type="InterPro" id="IPR036390">
    <property type="entry name" value="WH_DNA-bd_sf"/>
</dbReference>
<dbReference type="GO" id="GO:0003700">
    <property type="term" value="F:DNA-binding transcription factor activity"/>
    <property type="evidence" value="ECO:0007669"/>
    <property type="project" value="InterPro"/>
</dbReference>
<feature type="domain" description="HTH arsR-type" evidence="1">
    <location>
        <begin position="31"/>
        <end position="66"/>
    </location>
</feature>
<keyword evidence="3" id="KW-1185">Reference proteome</keyword>
<dbReference type="STRING" id="118062.MCBB_2273"/>
<dbReference type="AlphaFoldDB" id="A0A1D3L5F5"/>
<dbReference type="InterPro" id="IPR036388">
    <property type="entry name" value="WH-like_DNA-bd_sf"/>
</dbReference>
<keyword evidence="2" id="KW-0238">DNA-binding</keyword>
<evidence type="ECO:0000313" key="3">
    <source>
        <dbReference type="Proteomes" id="UP000094707"/>
    </source>
</evidence>
<dbReference type="Proteomes" id="UP000094707">
    <property type="component" value="Chromosome I"/>
</dbReference>
<dbReference type="Gene3D" id="1.10.10.10">
    <property type="entry name" value="Winged helix-like DNA-binding domain superfamily/Winged helix DNA-binding domain"/>
    <property type="match status" value="1"/>
</dbReference>
<dbReference type="EMBL" id="LT607756">
    <property type="protein sequence ID" value="SCG86812.1"/>
    <property type="molecule type" value="Genomic_DNA"/>
</dbReference>
<accession>A0A1D3L5F5</accession>
<dbReference type="RefSeq" id="WP_331709793.1">
    <property type="nucleotide sequence ID" value="NZ_LT607756.1"/>
</dbReference>
<proteinExistence type="predicted"/>
<dbReference type="PROSITE" id="PS50987">
    <property type="entry name" value="HTH_ARSR_2"/>
    <property type="match status" value="1"/>
</dbReference>
<gene>
    <name evidence="2" type="ORF">MCBB_2273</name>
</gene>
<dbReference type="GeneID" id="88092622"/>
<evidence type="ECO:0000313" key="2">
    <source>
        <dbReference type="EMBL" id="SCG86812.1"/>
    </source>
</evidence>
<dbReference type="SUPFAM" id="SSF46785">
    <property type="entry name" value="Winged helix' DNA-binding domain"/>
    <property type="match status" value="1"/>
</dbReference>